<comment type="similarity">
    <text evidence="1 4">Belongs to the UDP-glycosyltransferase family.</text>
</comment>
<keyword evidence="3 4" id="KW-0808">Transferase</keyword>
<dbReference type="FunFam" id="3.40.50.2000:FF:000064">
    <property type="entry name" value="Glycosyltransferase"/>
    <property type="match status" value="1"/>
</dbReference>
<gene>
    <name evidence="6" type="ORF">Salat_2364400</name>
</gene>
<proteinExistence type="inferred from homology"/>
<sequence length="482" mass="53858">MAKGRKNVVVFPFMAQGHIIPFLALAHYIEQLGYTVTFVNTPLNIKKLHESLPPPSSSIDLVEIPFNCADHGLPPEAENTDSIPYNLFLRLLEATPTLELPFRKLLSDLIEAAGEKPVCVISDFFFGWAADVTHEFGIFHAIFSCASGFGLACYYSLRLNLPHQAPENNLEFFLPDFPEAGKLHVTQIPLSVLVAGENDPMVKFQRKNIPKWSSSDAFIFNTVEDLDRSGLSFFRRKLRIPVWPIGPLLLSRRDTGSEAPSNLGKCIEWLDKRGPKSVLYISFGSQNTISASQMMNLAKALDASSRNFIWVVRPPLETDVNAEFAADKWLPEGFSQRVHDEERGLIISRWAPQVEILAHKSVAAFMSHCGWNSVLESLKHGVPLIGWPVAAEQFYNAKLLVEEVGVCVEVARGTNVEVREEDITEKIELVMGDNEEGKRIRRRTAEVKEMIEAAMRDEGDYKGSSVKAMQEFFAAAAKSCCC</sequence>
<dbReference type="InterPro" id="IPR035595">
    <property type="entry name" value="UDP_glycos_trans_CS"/>
</dbReference>
<evidence type="ECO:0000256" key="5">
    <source>
        <dbReference type="RuleBase" id="RU362057"/>
    </source>
</evidence>
<protein>
    <recommendedName>
        <fullName evidence="5">Glycosyltransferase</fullName>
        <ecNumber evidence="5">2.4.1.-</ecNumber>
    </recommendedName>
</protein>
<accession>A0AAE1XWX7</accession>
<dbReference type="PANTHER" id="PTHR48047:SF61">
    <property type="entry name" value="OS04G0273600 PROTEIN"/>
    <property type="match status" value="1"/>
</dbReference>
<evidence type="ECO:0000256" key="2">
    <source>
        <dbReference type="ARBA" id="ARBA00022676"/>
    </source>
</evidence>
<dbReference type="InterPro" id="IPR002213">
    <property type="entry name" value="UDP_glucos_trans"/>
</dbReference>
<dbReference type="SUPFAM" id="SSF53756">
    <property type="entry name" value="UDP-Glycosyltransferase/glycogen phosphorylase"/>
    <property type="match status" value="1"/>
</dbReference>
<dbReference type="Proteomes" id="UP001293254">
    <property type="component" value="Unassembled WGS sequence"/>
</dbReference>
<evidence type="ECO:0000256" key="4">
    <source>
        <dbReference type="RuleBase" id="RU003718"/>
    </source>
</evidence>
<dbReference type="GO" id="GO:0035251">
    <property type="term" value="F:UDP-glucosyltransferase activity"/>
    <property type="evidence" value="ECO:0007669"/>
    <property type="project" value="TreeGrafter"/>
</dbReference>
<dbReference type="CDD" id="cd03784">
    <property type="entry name" value="GT1_Gtf-like"/>
    <property type="match status" value="1"/>
</dbReference>
<evidence type="ECO:0000256" key="3">
    <source>
        <dbReference type="ARBA" id="ARBA00022679"/>
    </source>
</evidence>
<dbReference type="EMBL" id="JACGWO010000009">
    <property type="protein sequence ID" value="KAK4419515.1"/>
    <property type="molecule type" value="Genomic_DNA"/>
</dbReference>
<dbReference type="Pfam" id="PF00201">
    <property type="entry name" value="UDPGT"/>
    <property type="match status" value="1"/>
</dbReference>
<dbReference type="Gene3D" id="3.40.50.2000">
    <property type="entry name" value="Glycogen Phosphorylase B"/>
    <property type="match status" value="2"/>
</dbReference>
<organism evidence="6 7">
    <name type="scientific">Sesamum alatum</name>
    <dbReference type="NCBI Taxonomy" id="300844"/>
    <lineage>
        <taxon>Eukaryota</taxon>
        <taxon>Viridiplantae</taxon>
        <taxon>Streptophyta</taxon>
        <taxon>Embryophyta</taxon>
        <taxon>Tracheophyta</taxon>
        <taxon>Spermatophyta</taxon>
        <taxon>Magnoliopsida</taxon>
        <taxon>eudicotyledons</taxon>
        <taxon>Gunneridae</taxon>
        <taxon>Pentapetalae</taxon>
        <taxon>asterids</taxon>
        <taxon>lamiids</taxon>
        <taxon>Lamiales</taxon>
        <taxon>Pedaliaceae</taxon>
        <taxon>Sesamum</taxon>
    </lineage>
</organism>
<dbReference type="EC" id="2.4.1.-" evidence="5"/>
<keyword evidence="7" id="KW-1185">Reference proteome</keyword>
<evidence type="ECO:0000313" key="7">
    <source>
        <dbReference type="Proteomes" id="UP001293254"/>
    </source>
</evidence>
<dbReference type="PROSITE" id="PS00375">
    <property type="entry name" value="UDPGT"/>
    <property type="match status" value="1"/>
</dbReference>
<dbReference type="FunFam" id="3.40.50.2000:FF:000103">
    <property type="entry name" value="Glycosyltransferase"/>
    <property type="match status" value="1"/>
</dbReference>
<name>A0AAE1XWX7_9LAMI</name>
<reference evidence="6" key="1">
    <citation type="submission" date="2020-06" db="EMBL/GenBank/DDBJ databases">
        <authorList>
            <person name="Li T."/>
            <person name="Hu X."/>
            <person name="Zhang T."/>
            <person name="Song X."/>
            <person name="Zhang H."/>
            <person name="Dai N."/>
            <person name="Sheng W."/>
            <person name="Hou X."/>
            <person name="Wei L."/>
        </authorList>
    </citation>
    <scope>NUCLEOTIDE SEQUENCE</scope>
    <source>
        <strain evidence="6">3651</strain>
        <tissue evidence="6">Leaf</tissue>
    </source>
</reference>
<comment type="caution">
    <text evidence="6">The sequence shown here is derived from an EMBL/GenBank/DDBJ whole genome shotgun (WGS) entry which is preliminary data.</text>
</comment>
<dbReference type="AlphaFoldDB" id="A0AAE1XWX7"/>
<reference evidence="6" key="2">
    <citation type="journal article" date="2024" name="Plant">
        <title>Genomic evolution and insights into agronomic trait innovations of Sesamum species.</title>
        <authorList>
            <person name="Miao H."/>
            <person name="Wang L."/>
            <person name="Qu L."/>
            <person name="Liu H."/>
            <person name="Sun Y."/>
            <person name="Le M."/>
            <person name="Wang Q."/>
            <person name="Wei S."/>
            <person name="Zheng Y."/>
            <person name="Lin W."/>
            <person name="Duan Y."/>
            <person name="Cao H."/>
            <person name="Xiong S."/>
            <person name="Wang X."/>
            <person name="Wei L."/>
            <person name="Li C."/>
            <person name="Ma Q."/>
            <person name="Ju M."/>
            <person name="Zhao R."/>
            <person name="Li G."/>
            <person name="Mu C."/>
            <person name="Tian Q."/>
            <person name="Mei H."/>
            <person name="Zhang T."/>
            <person name="Gao T."/>
            <person name="Zhang H."/>
        </authorList>
    </citation>
    <scope>NUCLEOTIDE SEQUENCE</scope>
    <source>
        <strain evidence="6">3651</strain>
    </source>
</reference>
<keyword evidence="2 4" id="KW-0328">Glycosyltransferase</keyword>
<evidence type="ECO:0000256" key="1">
    <source>
        <dbReference type="ARBA" id="ARBA00009995"/>
    </source>
</evidence>
<dbReference type="PANTHER" id="PTHR48047">
    <property type="entry name" value="GLYCOSYLTRANSFERASE"/>
    <property type="match status" value="1"/>
</dbReference>
<evidence type="ECO:0000313" key="6">
    <source>
        <dbReference type="EMBL" id="KAK4419515.1"/>
    </source>
</evidence>